<organism evidence="3">
    <name type="scientific">marine metagenome</name>
    <dbReference type="NCBI Taxonomy" id="408172"/>
    <lineage>
        <taxon>unclassified sequences</taxon>
        <taxon>metagenomes</taxon>
        <taxon>ecological metagenomes</taxon>
    </lineage>
</organism>
<gene>
    <name evidence="3" type="ORF">METZ01_LOCUS414188</name>
</gene>
<dbReference type="PROSITE" id="PS50853">
    <property type="entry name" value="FN3"/>
    <property type="match status" value="2"/>
</dbReference>
<protein>
    <recommendedName>
        <fullName evidence="2">Fibronectin type-III domain-containing protein</fullName>
    </recommendedName>
</protein>
<accession>A0A382WRS8</accession>
<dbReference type="InterPro" id="IPR013783">
    <property type="entry name" value="Ig-like_fold"/>
</dbReference>
<dbReference type="SUPFAM" id="SSF49265">
    <property type="entry name" value="Fibronectin type III"/>
    <property type="match status" value="1"/>
</dbReference>
<dbReference type="InterPro" id="IPR003961">
    <property type="entry name" value="FN3_dom"/>
</dbReference>
<dbReference type="GO" id="GO:0031430">
    <property type="term" value="C:M band"/>
    <property type="evidence" value="ECO:0007669"/>
    <property type="project" value="TreeGrafter"/>
</dbReference>
<dbReference type="GO" id="GO:0045214">
    <property type="term" value="P:sarcomere organization"/>
    <property type="evidence" value="ECO:0007669"/>
    <property type="project" value="TreeGrafter"/>
</dbReference>
<dbReference type="EMBL" id="UINC01161888">
    <property type="protein sequence ID" value="SVD61334.1"/>
    <property type="molecule type" value="Genomic_DNA"/>
</dbReference>
<dbReference type="PANTHER" id="PTHR13817">
    <property type="entry name" value="TITIN"/>
    <property type="match status" value="1"/>
</dbReference>
<dbReference type="AlphaFoldDB" id="A0A382WRS8"/>
<dbReference type="Pfam" id="PF00041">
    <property type="entry name" value="fn3"/>
    <property type="match status" value="2"/>
</dbReference>
<dbReference type="Gene3D" id="2.60.40.10">
    <property type="entry name" value="Immunoglobulins"/>
    <property type="match status" value="2"/>
</dbReference>
<keyword evidence="1" id="KW-0677">Repeat</keyword>
<dbReference type="PANTHER" id="PTHR13817:SF151">
    <property type="entry name" value="TITIN"/>
    <property type="match status" value="1"/>
</dbReference>
<dbReference type="InterPro" id="IPR036116">
    <property type="entry name" value="FN3_sf"/>
</dbReference>
<dbReference type="CDD" id="cd00063">
    <property type="entry name" value="FN3"/>
    <property type="match status" value="2"/>
</dbReference>
<reference evidence="3" key="1">
    <citation type="submission" date="2018-05" db="EMBL/GenBank/DDBJ databases">
        <authorList>
            <person name="Lanie J.A."/>
            <person name="Ng W.-L."/>
            <person name="Kazmierczak K.M."/>
            <person name="Andrzejewski T.M."/>
            <person name="Davidsen T.M."/>
            <person name="Wayne K.J."/>
            <person name="Tettelin H."/>
            <person name="Glass J.I."/>
            <person name="Rusch D."/>
            <person name="Podicherti R."/>
            <person name="Tsui H.-C.T."/>
            <person name="Winkler M.E."/>
        </authorList>
    </citation>
    <scope>NUCLEOTIDE SEQUENCE</scope>
</reference>
<sequence length="236" mass="23068">MAAGTGTVAVFVLGVANFSSATTHGAPGAPATLTATGGSSSVTLAWTIPTATGDSAISGYAIDYATDGGNSWGTLVASTGSTATSYSVFPLWNGFPYHFRVSAINQQGTGPASPVAFATPDLLPGPPTGVVATFGDRQVGLSWTPPVANGGTALTGFVITWSSSATTGLVSGYATLGVQATSYLVVGLTNGVPYTFTVAGTNAGGTGTSSAAVVAVPVPPTTTTVPPTTTTVPPTT</sequence>
<feature type="non-terminal residue" evidence="3">
    <location>
        <position position="236"/>
    </location>
</feature>
<evidence type="ECO:0000256" key="1">
    <source>
        <dbReference type="ARBA" id="ARBA00022737"/>
    </source>
</evidence>
<dbReference type="InterPro" id="IPR050964">
    <property type="entry name" value="Striated_Muscle_Regulatory"/>
</dbReference>
<proteinExistence type="predicted"/>
<name>A0A382WRS8_9ZZZZ</name>
<dbReference type="PRINTS" id="PR00014">
    <property type="entry name" value="FNTYPEIII"/>
</dbReference>
<evidence type="ECO:0000259" key="2">
    <source>
        <dbReference type="PROSITE" id="PS50853"/>
    </source>
</evidence>
<evidence type="ECO:0000313" key="3">
    <source>
        <dbReference type="EMBL" id="SVD61334.1"/>
    </source>
</evidence>
<feature type="domain" description="Fibronectin type-III" evidence="2">
    <location>
        <begin position="26"/>
        <end position="125"/>
    </location>
</feature>
<dbReference type="SMART" id="SM00060">
    <property type="entry name" value="FN3"/>
    <property type="match status" value="2"/>
</dbReference>
<feature type="domain" description="Fibronectin type-III" evidence="2">
    <location>
        <begin position="126"/>
        <end position="221"/>
    </location>
</feature>